<dbReference type="PRINTS" id="PR00111">
    <property type="entry name" value="ABHYDROLASE"/>
</dbReference>
<sequence>MPTADESATLTYRWAGPADPATPTIVLLHGLGDSGDCWPDAVRRWSPAHRVVGVDLLGHGRSPRFTPEQLTSADPMEQMYAAAEATVARIVADRGGPVAVVGHSMGGGVATALAARRPDLVAAAVLEDPAWRDPALRVQGPDVIRERLADVQAWHDDPDAQLAEGRRDNPTWPESEFGPWAESKTQVDTAFLALGVASLVAPWDELLASIRVPTLALLAGRGGPVTPDVRERAGRIDNPHLVIRVVPGSGHCIRRDVPDDYHALVDPFLARALTPADRVTSA</sequence>
<evidence type="ECO:0000256" key="1">
    <source>
        <dbReference type="SAM" id="MobiDB-lite"/>
    </source>
</evidence>
<gene>
    <name evidence="3" type="ORF">HJG52_09860</name>
</gene>
<dbReference type="RefSeq" id="WP_171243424.1">
    <property type="nucleotide sequence ID" value="NZ_JABEPQ010000002.1"/>
</dbReference>
<comment type="caution">
    <text evidence="3">The sequence shown here is derived from an EMBL/GenBank/DDBJ whole genome shotgun (WGS) entry which is preliminary data.</text>
</comment>
<dbReference type="Gene3D" id="3.40.50.1820">
    <property type="entry name" value="alpha/beta hydrolase"/>
    <property type="match status" value="1"/>
</dbReference>
<dbReference type="InterPro" id="IPR050228">
    <property type="entry name" value="Carboxylesterase_BioH"/>
</dbReference>
<evidence type="ECO:0000313" key="4">
    <source>
        <dbReference type="Proteomes" id="UP000588586"/>
    </source>
</evidence>
<proteinExistence type="predicted"/>
<organism evidence="3 4">
    <name type="scientific">Knoellia koreensis</name>
    <dbReference type="NCBI Taxonomy" id="2730921"/>
    <lineage>
        <taxon>Bacteria</taxon>
        <taxon>Bacillati</taxon>
        <taxon>Actinomycetota</taxon>
        <taxon>Actinomycetes</taxon>
        <taxon>Micrococcales</taxon>
        <taxon>Intrasporangiaceae</taxon>
        <taxon>Knoellia</taxon>
    </lineage>
</organism>
<protein>
    <submittedName>
        <fullName evidence="3">Alpha/beta hydrolase</fullName>
    </submittedName>
</protein>
<feature type="region of interest" description="Disordered" evidence="1">
    <location>
        <begin position="160"/>
        <end position="179"/>
    </location>
</feature>
<evidence type="ECO:0000259" key="2">
    <source>
        <dbReference type="Pfam" id="PF12697"/>
    </source>
</evidence>
<dbReference type="EMBL" id="JABEPQ010000002">
    <property type="protein sequence ID" value="NNM46309.1"/>
    <property type="molecule type" value="Genomic_DNA"/>
</dbReference>
<dbReference type="InterPro" id="IPR029058">
    <property type="entry name" value="AB_hydrolase_fold"/>
</dbReference>
<name>A0A849HGJ2_9MICO</name>
<dbReference type="Pfam" id="PF12697">
    <property type="entry name" value="Abhydrolase_6"/>
    <property type="match status" value="1"/>
</dbReference>
<dbReference type="AlphaFoldDB" id="A0A849HGJ2"/>
<feature type="domain" description="AB hydrolase-1" evidence="2">
    <location>
        <begin position="25"/>
        <end position="261"/>
    </location>
</feature>
<feature type="compositionally biased region" description="Basic and acidic residues" evidence="1">
    <location>
        <begin position="160"/>
        <end position="169"/>
    </location>
</feature>
<dbReference type="GO" id="GO:0016787">
    <property type="term" value="F:hydrolase activity"/>
    <property type="evidence" value="ECO:0007669"/>
    <property type="project" value="UniProtKB-KW"/>
</dbReference>
<dbReference type="InterPro" id="IPR000073">
    <property type="entry name" value="AB_hydrolase_1"/>
</dbReference>
<dbReference type="PANTHER" id="PTHR43194:SF5">
    <property type="entry name" value="PIMELOYL-[ACYL-CARRIER PROTEIN] METHYL ESTER ESTERASE"/>
    <property type="match status" value="1"/>
</dbReference>
<keyword evidence="3" id="KW-0378">Hydrolase</keyword>
<reference evidence="3 4" key="1">
    <citation type="submission" date="2020-04" db="EMBL/GenBank/DDBJ databases">
        <title>Knoellia sp. isolate from air conditioner.</title>
        <authorList>
            <person name="Chea S."/>
            <person name="Kim D.-U."/>
        </authorList>
    </citation>
    <scope>NUCLEOTIDE SEQUENCE [LARGE SCALE GENOMIC DNA]</scope>
    <source>
        <strain evidence="3 4">DB2414S</strain>
    </source>
</reference>
<dbReference type="Proteomes" id="UP000588586">
    <property type="component" value="Unassembled WGS sequence"/>
</dbReference>
<dbReference type="SUPFAM" id="SSF53474">
    <property type="entry name" value="alpha/beta-Hydrolases"/>
    <property type="match status" value="1"/>
</dbReference>
<evidence type="ECO:0000313" key="3">
    <source>
        <dbReference type="EMBL" id="NNM46309.1"/>
    </source>
</evidence>
<keyword evidence="4" id="KW-1185">Reference proteome</keyword>
<accession>A0A849HGJ2</accession>
<dbReference type="PANTHER" id="PTHR43194">
    <property type="entry name" value="HYDROLASE ALPHA/BETA FOLD FAMILY"/>
    <property type="match status" value="1"/>
</dbReference>